<feature type="compositionally biased region" description="Acidic residues" evidence="1">
    <location>
        <begin position="470"/>
        <end position="480"/>
    </location>
</feature>
<gene>
    <name evidence="3" type="ORF">IF1G_03296</name>
</gene>
<name>A0A545W5K5_9HYPO</name>
<dbReference type="SUPFAM" id="SSF109905">
    <property type="entry name" value="Surp module (SWAP domain)"/>
    <property type="match status" value="1"/>
</dbReference>
<feature type="compositionally biased region" description="Low complexity" evidence="1">
    <location>
        <begin position="109"/>
        <end position="129"/>
    </location>
</feature>
<feature type="region of interest" description="Disordered" evidence="1">
    <location>
        <begin position="567"/>
        <end position="591"/>
    </location>
</feature>
<feature type="compositionally biased region" description="Basic and acidic residues" evidence="1">
    <location>
        <begin position="190"/>
        <end position="199"/>
    </location>
</feature>
<dbReference type="InterPro" id="IPR035967">
    <property type="entry name" value="SWAP/Surp_sf"/>
</dbReference>
<reference evidence="3 4" key="1">
    <citation type="journal article" date="2019" name="Appl. Microbiol. Biotechnol.">
        <title>Genome sequence of Isaria javanica and comparative genome analysis insights into family S53 peptidase evolution in fungal entomopathogens.</title>
        <authorList>
            <person name="Lin R."/>
            <person name="Zhang X."/>
            <person name="Xin B."/>
            <person name="Zou M."/>
            <person name="Gao Y."/>
            <person name="Qin F."/>
            <person name="Hu Q."/>
            <person name="Xie B."/>
            <person name="Cheng X."/>
        </authorList>
    </citation>
    <scope>NUCLEOTIDE SEQUENCE [LARGE SCALE GENOMIC DNA]</scope>
    <source>
        <strain evidence="3 4">IJ1G</strain>
    </source>
</reference>
<sequence>MSGKGFAANSGGASSRGSTNADAKSQKLAKQSVFEKQKAEAEAKRLREAAETKAVYEDFVKSFDRDDDYDDDHHHGGSHNARQDGAFNSSSRGGPPRHGFGGGSRRHFGASSSGLKSGPGSLGPAPSAFGKKRSFQDFNRSSPASSSRDRSGVGFEDHRIGLVPPPPPQGGASLSKAFATSDDDEDMAEAQDREEEKAVARPTLRLSNVPPGTSPATIKAMLPSNLAVDNVRLLPPAPGAGTERKSLVVIVTMSPETPATDLDAAVSALQNRYMGYGYYLALHRHLSSAVASSAALPNLGSSSGSHPFGAKPVEQQGAEARGKSTHHQQGFHRGFAPPTSYGPNYVAVNRANILHVPVRPPQDVRAIQLINMVIEGLLEHGPEFEALLMSRPEVQREERWAWLWDARSEGGIWLRWRLWEVVTGSQPKAQRGKYVPLFDGAHAWKSPDKPLPFEYTTRLEDFVSDSEYNSSDEEDVEDEANNNNNGGGGNRDGEEGGRSFLNPLDKAKLTHLLARLPTTLGRLRKGDVARITAFAIMHASRGVYEVVDMMITNIETPFSLASANLERERDRERERATAAATVAAAPGEEGPPDLSGASLIGLYVINDVLSSSSTSGVRHAWRYRQLIEGALRSRGTFGWLGRMAERQGWGRLRADKWKRSVGLVLHLWEGWCVFPAASQALFARSFESPPSLRPPEGTAGAETAQDGGGEAKDGRWKLVEAKSEEAEDKGEEEQQAGTQGEPIEEDDVEGEPIVDDDVEGEAIDEDDIEGEPIEDDDIAGTPMDEEDVAGEPMDEDEAAPATATETGQARRGGGGSPPEPSPSGTGFGLQPRRRMRAADMFADSGEDSD</sequence>
<feature type="compositionally biased region" description="Acidic residues" evidence="1">
    <location>
        <begin position="742"/>
        <end position="798"/>
    </location>
</feature>
<keyword evidence="4" id="KW-1185">Reference proteome</keyword>
<dbReference type="GO" id="GO:0006396">
    <property type="term" value="P:RNA processing"/>
    <property type="evidence" value="ECO:0007669"/>
    <property type="project" value="InterPro"/>
</dbReference>
<feature type="compositionally biased region" description="Basic and acidic residues" evidence="1">
    <location>
        <begin position="147"/>
        <end position="160"/>
    </location>
</feature>
<dbReference type="EMBL" id="SPUK01000004">
    <property type="protein sequence ID" value="TQV97553.1"/>
    <property type="molecule type" value="Genomic_DNA"/>
</dbReference>
<dbReference type="InterPro" id="IPR051485">
    <property type="entry name" value="SR-CTD_assoc_factor"/>
</dbReference>
<feature type="compositionally biased region" description="Basic and acidic residues" evidence="1">
    <location>
        <begin position="709"/>
        <end position="724"/>
    </location>
</feature>
<organism evidence="3 4">
    <name type="scientific">Cordyceps javanica</name>
    <dbReference type="NCBI Taxonomy" id="43265"/>
    <lineage>
        <taxon>Eukaryota</taxon>
        <taxon>Fungi</taxon>
        <taxon>Dikarya</taxon>
        <taxon>Ascomycota</taxon>
        <taxon>Pezizomycotina</taxon>
        <taxon>Sordariomycetes</taxon>
        <taxon>Hypocreomycetidae</taxon>
        <taxon>Hypocreales</taxon>
        <taxon>Cordycipitaceae</taxon>
        <taxon>Cordyceps</taxon>
    </lineage>
</organism>
<feature type="region of interest" description="Disordered" evidence="1">
    <location>
        <begin position="1"/>
        <end position="51"/>
    </location>
</feature>
<feature type="region of interest" description="Disordered" evidence="1">
    <location>
        <begin position="464"/>
        <end position="500"/>
    </location>
</feature>
<feature type="compositionally biased region" description="Low complexity" evidence="1">
    <location>
        <begin position="1"/>
        <end position="18"/>
    </location>
</feature>
<feature type="domain" description="CID" evidence="2">
    <location>
        <begin position="501"/>
        <end position="690"/>
    </location>
</feature>
<dbReference type="AlphaFoldDB" id="A0A545W5K5"/>
<dbReference type="Pfam" id="PF01805">
    <property type="entry name" value="Surp"/>
    <property type="match status" value="1"/>
</dbReference>
<evidence type="ECO:0000256" key="1">
    <source>
        <dbReference type="SAM" id="MobiDB-lite"/>
    </source>
</evidence>
<evidence type="ECO:0000259" key="2">
    <source>
        <dbReference type="PROSITE" id="PS51391"/>
    </source>
</evidence>
<proteinExistence type="predicted"/>
<evidence type="ECO:0000313" key="4">
    <source>
        <dbReference type="Proteomes" id="UP000315783"/>
    </source>
</evidence>
<dbReference type="Gene3D" id="1.10.10.790">
    <property type="entry name" value="Surp module"/>
    <property type="match status" value="1"/>
</dbReference>
<dbReference type="GO" id="GO:0003723">
    <property type="term" value="F:RNA binding"/>
    <property type="evidence" value="ECO:0007669"/>
    <property type="project" value="InterPro"/>
</dbReference>
<dbReference type="InterPro" id="IPR000061">
    <property type="entry name" value="Surp"/>
</dbReference>
<feature type="compositionally biased region" description="Acidic residues" evidence="1">
    <location>
        <begin position="725"/>
        <end position="734"/>
    </location>
</feature>
<feature type="region of interest" description="Disordered" evidence="1">
    <location>
        <begin position="64"/>
        <end position="199"/>
    </location>
</feature>
<accession>A0A545W5K5</accession>
<evidence type="ECO:0000313" key="3">
    <source>
        <dbReference type="EMBL" id="TQV97553.1"/>
    </source>
</evidence>
<dbReference type="PROSITE" id="PS51391">
    <property type="entry name" value="CID"/>
    <property type="match status" value="1"/>
</dbReference>
<feature type="compositionally biased region" description="Basic and acidic residues" evidence="1">
    <location>
        <begin position="567"/>
        <end position="576"/>
    </location>
</feature>
<dbReference type="Proteomes" id="UP000315783">
    <property type="component" value="Unassembled WGS sequence"/>
</dbReference>
<protein>
    <submittedName>
        <fullName evidence="3">RNA polymerase II, large subunit, CTD</fullName>
    </submittedName>
</protein>
<dbReference type="STRING" id="43265.A0A545W5K5"/>
<dbReference type="GO" id="GO:0005634">
    <property type="term" value="C:nucleus"/>
    <property type="evidence" value="ECO:0007669"/>
    <property type="project" value="TreeGrafter"/>
</dbReference>
<dbReference type="InterPro" id="IPR006569">
    <property type="entry name" value="CID_dom"/>
</dbReference>
<feature type="region of interest" description="Disordered" evidence="1">
    <location>
        <begin position="688"/>
        <end position="849"/>
    </location>
</feature>
<dbReference type="OrthoDB" id="377209at2759"/>
<feature type="compositionally biased region" description="Basic and acidic residues" evidence="1">
    <location>
        <begin position="33"/>
        <end position="51"/>
    </location>
</feature>
<dbReference type="PANTHER" id="PTHR23140:SF0">
    <property type="entry name" value="U2 SNRNP-ASSOCIATED SURP MOTIF-CONTAINING PROTEIN"/>
    <property type="match status" value="1"/>
</dbReference>
<feature type="compositionally biased region" description="Low complexity" evidence="1">
    <location>
        <begin position="577"/>
        <end position="588"/>
    </location>
</feature>
<dbReference type="PANTHER" id="PTHR23140">
    <property type="entry name" value="RNA PROCESSING PROTEIN LD23810P"/>
    <property type="match status" value="1"/>
</dbReference>
<comment type="caution">
    <text evidence="3">The sequence shown here is derived from an EMBL/GenBank/DDBJ whole genome shotgun (WGS) entry which is preliminary data.</text>
</comment>
<feature type="region of interest" description="Disordered" evidence="1">
    <location>
        <begin position="301"/>
        <end position="334"/>
    </location>
</feature>
<feature type="compositionally biased region" description="Low complexity" evidence="1">
    <location>
        <begin position="89"/>
        <end position="98"/>
    </location>
</feature>